<protein>
    <submittedName>
        <fullName evidence="1">Uncharacterized protein</fullName>
    </submittedName>
</protein>
<reference evidence="1" key="1">
    <citation type="submission" date="2021-03" db="EMBL/GenBank/DDBJ databases">
        <title>Genomic Encyclopedia of Type Strains, Phase IV (KMG-IV): sequencing the most valuable type-strain genomes for metagenomic binning, comparative biology and taxonomic classification.</title>
        <authorList>
            <person name="Goeker M."/>
        </authorList>
    </citation>
    <scope>NUCLEOTIDE SEQUENCE</scope>
    <source>
        <strain evidence="1">DSM 18131</strain>
    </source>
</reference>
<sequence length="60" mass="6451">MAVVEELHFGRAASIGARTFFSAVHGVISVSLEGRFAGITPELLEREVTVLTRLLAHNSS</sequence>
<gene>
    <name evidence="1" type="ORF">J2Z19_005823</name>
</gene>
<comment type="caution">
    <text evidence="1">The sequence shown here is derived from an EMBL/GenBank/DDBJ whole genome shotgun (WGS) entry which is preliminary data.</text>
</comment>
<dbReference type="EMBL" id="JAGGJR010000014">
    <property type="protein sequence ID" value="MBP1876074.1"/>
    <property type="molecule type" value="Genomic_DNA"/>
</dbReference>
<accession>A0ACC5T5Z4</accession>
<proteinExistence type="predicted"/>
<dbReference type="Proteomes" id="UP000823773">
    <property type="component" value="Unassembled WGS sequence"/>
</dbReference>
<keyword evidence="2" id="KW-1185">Reference proteome</keyword>
<evidence type="ECO:0000313" key="2">
    <source>
        <dbReference type="Proteomes" id="UP000823773"/>
    </source>
</evidence>
<organism evidence="1 2">
    <name type="scientific">Ensifer adhaerens</name>
    <name type="common">Sinorhizobium morelense</name>
    <dbReference type="NCBI Taxonomy" id="106592"/>
    <lineage>
        <taxon>Bacteria</taxon>
        <taxon>Pseudomonadati</taxon>
        <taxon>Pseudomonadota</taxon>
        <taxon>Alphaproteobacteria</taxon>
        <taxon>Hyphomicrobiales</taxon>
        <taxon>Rhizobiaceae</taxon>
        <taxon>Sinorhizobium/Ensifer group</taxon>
        <taxon>Ensifer</taxon>
    </lineage>
</organism>
<evidence type="ECO:0000313" key="1">
    <source>
        <dbReference type="EMBL" id="MBP1876074.1"/>
    </source>
</evidence>
<name>A0ACC5T5Z4_ENSAD</name>